<dbReference type="RefSeq" id="WP_132549134.1">
    <property type="nucleotide sequence ID" value="NZ_SMAA01000007.1"/>
</dbReference>
<gene>
    <name evidence="10" type="ORF">EDC37_107113</name>
</gene>
<evidence type="ECO:0000259" key="9">
    <source>
        <dbReference type="Pfam" id="PF00482"/>
    </source>
</evidence>
<dbReference type="InterPro" id="IPR003004">
    <property type="entry name" value="GspF/PilC"/>
</dbReference>
<comment type="subcellular location">
    <subcellularLocation>
        <location evidence="1">Cell inner membrane</location>
        <topology evidence="1">Multi-pass membrane protein</topology>
    </subcellularLocation>
</comment>
<keyword evidence="6 8" id="KW-1133">Transmembrane helix</keyword>
<dbReference type="AlphaFoldDB" id="A0A4R3K8L9"/>
<feature type="transmembrane region" description="Helical" evidence="8">
    <location>
        <begin position="375"/>
        <end position="396"/>
    </location>
</feature>
<evidence type="ECO:0000256" key="8">
    <source>
        <dbReference type="SAM" id="Phobius"/>
    </source>
</evidence>
<evidence type="ECO:0000256" key="6">
    <source>
        <dbReference type="ARBA" id="ARBA00022989"/>
    </source>
</evidence>
<dbReference type="PANTHER" id="PTHR30012">
    <property type="entry name" value="GENERAL SECRETION PATHWAY PROTEIN"/>
    <property type="match status" value="1"/>
</dbReference>
<dbReference type="InterPro" id="IPR018076">
    <property type="entry name" value="T2SS_GspF_dom"/>
</dbReference>
<evidence type="ECO:0000256" key="2">
    <source>
        <dbReference type="ARBA" id="ARBA00005745"/>
    </source>
</evidence>
<evidence type="ECO:0000256" key="3">
    <source>
        <dbReference type="ARBA" id="ARBA00022475"/>
    </source>
</evidence>
<evidence type="ECO:0000256" key="5">
    <source>
        <dbReference type="ARBA" id="ARBA00022692"/>
    </source>
</evidence>
<dbReference type="Proteomes" id="UP000295188">
    <property type="component" value="Unassembled WGS sequence"/>
</dbReference>
<protein>
    <submittedName>
        <fullName evidence="10">Type IV pilus assembly protein PilC</fullName>
    </submittedName>
</protein>
<feature type="domain" description="Type II secretion system protein GspF" evidence="9">
    <location>
        <begin position="272"/>
        <end position="394"/>
    </location>
</feature>
<reference evidence="10 11" key="1">
    <citation type="submission" date="2019-03" db="EMBL/GenBank/DDBJ databases">
        <title>Genomic Encyclopedia of Type Strains, Phase IV (KMG-IV): sequencing the most valuable type-strain genomes for metagenomic binning, comparative biology and taxonomic classification.</title>
        <authorList>
            <person name="Goeker M."/>
        </authorList>
    </citation>
    <scope>NUCLEOTIDE SEQUENCE [LARGE SCALE GENOMIC DNA]</scope>
    <source>
        <strain evidence="10 11">DSM 20467</strain>
    </source>
</reference>
<keyword evidence="4" id="KW-0997">Cell inner membrane</keyword>
<dbReference type="EMBL" id="SMAA01000007">
    <property type="protein sequence ID" value="TCS79346.1"/>
    <property type="molecule type" value="Genomic_DNA"/>
</dbReference>
<comment type="similarity">
    <text evidence="2">Belongs to the GSP F family.</text>
</comment>
<dbReference type="PRINTS" id="PR00812">
    <property type="entry name" value="BCTERIALGSPF"/>
</dbReference>
<sequence length="404" mass="46390">MKKYFYCAKDYSGKTFKGNIFAESSDEAAEILRSQKYFLLELKREKKYFQQYFQRYFLYKIKQNDIAIFCRQLSIMLQSGITLKESLDVINTQMKNKKFKNILYEISLQIQTGKNFSDSLIMYRNFFPQSFLALVTVGEASGRLEDVLKKAAEYLERDYTAKEKLKTAAIYPLILILIFLSTACIMFMVVLPIFADLLKNLQIELPFLTRVVLFVGNILKEYSILTGGSFVFLIIIFRLFWQQEKYQVAAYKFFLKIPLFGRLLSELLLLQFCNELAVMLSAGLTIDKSIVIVVDNAPNILIRKILQRTRADIKKGCALSASLSGESFFPPLFMQMLMTGEKSGNLAPMMELTAVFYQNDVDLLYKRSIAFVEPCMIVIISIFIGIFVAAVAMPMFEAVSYVPS</sequence>
<organism evidence="10 11">
    <name type="scientific">Pectinatus cerevisiiphilus</name>
    <dbReference type="NCBI Taxonomy" id="86956"/>
    <lineage>
        <taxon>Bacteria</taxon>
        <taxon>Bacillati</taxon>
        <taxon>Bacillota</taxon>
        <taxon>Negativicutes</taxon>
        <taxon>Selenomonadales</taxon>
        <taxon>Selenomonadaceae</taxon>
        <taxon>Pectinatus</taxon>
    </lineage>
</organism>
<keyword evidence="3" id="KW-1003">Cell membrane</keyword>
<dbReference type="PANTHER" id="PTHR30012:SF0">
    <property type="entry name" value="TYPE II SECRETION SYSTEM PROTEIN F-RELATED"/>
    <property type="match status" value="1"/>
</dbReference>
<keyword evidence="7 8" id="KW-0472">Membrane</keyword>
<dbReference type="OrthoDB" id="9805682at2"/>
<evidence type="ECO:0000256" key="7">
    <source>
        <dbReference type="ARBA" id="ARBA00023136"/>
    </source>
</evidence>
<evidence type="ECO:0000313" key="11">
    <source>
        <dbReference type="Proteomes" id="UP000295188"/>
    </source>
</evidence>
<accession>A0A4R3K8L9</accession>
<name>A0A4R3K8L9_9FIRM</name>
<dbReference type="InterPro" id="IPR042094">
    <property type="entry name" value="T2SS_GspF_sf"/>
</dbReference>
<keyword evidence="5 8" id="KW-0812">Transmembrane</keyword>
<dbReference type="FunFam" id="1.20.81.30:FF:000001">
    <property type="entry name" value="Type II secretion system protein F"/>
    <property type="match status" value="1"/>
</dbReference>
<proteinExistence type="inferred from homology"/>
<evidence type="ECO:0000313" key="10">
    <source>
        <dbReference type="EMBL" id="TCS79346.1"/>
    </source>
</evidence>
<evidence type="ECO:0000256" key="4">
    <source>
        <dbReference type="ARBA" id="ARBA00022519"/>
    </source>
</evidence>
<dbReference type="Pfam" id="PF00482">
    <property type="entry name" value="T2SSF"/>
    <property type="match status" value="2"/>
</dbReference>
<feature type="transmembrane region" description="Helical" evidence="8">
    <location>
        <begin position="169"/>
        <end position="195"/>
    </location>
</feature>
<feature type="transmembrane region" description="Helical" evidence="8">
    <location>
        <begin position="222"/>
        <end position="241"/>
    </location>
</feature>
<dbReference type="Gene3D" id="1.20.81.30">
    <property type="entry name" value="Type II secretion system (T2SS), domain F"/>
    <property type="match status" value="2"/>
</dbReference>
<keyword evidence="11" id="KW-1185">Reference proteome</keyword>
<feature type="domain" description="Type II secretion system protein GspF" evidence="9">
    <location>
        <begin position="69"/>
        <end position="192"/>
    </location>
</feature>
<comment type="caution">
    <text evidence="10">The sequence shown here is derived from an EMBL/GenBank/DDBJ whole genome shotgun (WGS) entry which is preliminary data.</text>
</comment>
<evidence type="ECO:0000256" key="1">
    <source>
        <dbReference type="ARBA" id="ARBA00004429"/>
    </source>
</evidence>
<dbReference type="GO" id="GO:0005886">
    <property type="term" value="C:plasma membrane"/>
    <property type="evidence" value="ECO:0007669"/>
    <property type="project" value="UniProtKB-SubCell"/>
</dbReference>